<dbReference type="InterPro" id="IPR005804">
    <property type="entry name" value="FA_desaturase_dom"/>
</dbReference>
<evidence type="ECO:0000313" key="18">
    <source>
        <dbReference type="Proteomes" id="UP000239899"/>
    </source>
</evidence>
<dbReference type="AlphaFoldDB" id="A0A2P6TJB4"/>
<protein>
    <submittedName>
        <fullName evidence="17">Palmitoyl-monogalactosyldiacylglycerol delta-7 chloroplastic</fullName>
    </submittedName>
</protein>
<name>A0A2P6TJB4_CHLSO</name>
<comment type="pathway">
    <text evidence="2">Lipid metabolism.</text>
</comment>
<evidence type="ECO:0000256" key="1">
    <source>
        <dbReference type="ARBA" id="ARBA00004141"/>
    </source>
</evidence>
<evidence type="ECO:0000256" key="3">
    <source>
        <dbReference type="ARBA" id="ARBA00009295"/>
    </source>
</evidence>
<evidence type="ECO:0000256" key="4">
    <source>
        <dbReference type="ARBA" id="ARBA00022516"/>
    </source>
</evidence>
<comment type="caution">
    <text evidence="17">The sequence shown here is derived from an EMBL/GenBank/DDBJ whole genome shotgun (WGS) entry which is preliminary data.</text>
</comment>
<dbReference type="Pfam" id="PF00487">
    <property type="entry name" value="FA_desaturase"/>
    <property type="match status" value="1"/>
</dbReference>
<dbReference type="PANTHER" id="PTHR11351">
    <property type="entry name" value="ACYL-COA DESATURASE"/>
    <property type="match status" value="1"/>
</dbReference>
<dbReference type="EMBL" id="LHPG02000014">
    <property type="protein sequence ID" value="PRW39302.1"/>
    <property type="molecule type" value="Genomic_DNA"/>
</dbReference>
<evidence type="ECO:0000259" key="16">
    <source>
        <dbReference type="Pfam" id="PF00487"/>
    </source>
</evidence>
<dbReference type="GO" id="GO:0016717">
    <property type="term" value="F:oxidoreductase activity, acting on paired donors, with oxidation of a pair of donors resulting in the reduction of molecular oxygen to two molecules of water"/>
    <property type="evidence" value="ECO:0007669"/>
    <property type="project" value="InterPro"/>
</dbReference>
<feature type="transmembrane region" description="Helical" evidence="15">
    <location>
        <begin position="72"/>
        <end position="95"/>
    </location>
</feature>
<evidence type="ECO:0000256" key="14">
    <source>
        <dbReference type="SAM" id="MobiDB-lite"/>
    </source>
</evidence>
<feature type="transmembrane region" description="Helical" evidence="15">
    <location>
        <begin position="101"/>
        <end position="121"/>
    </location>
</feature>
<evidence type="ECO:0000256" key="12">
    <source>
        <dbReference type="ARBA" id="ARBA00023160"/>
    </source>
</evidence>
<comment type="similarity">
    <text evidence="3 13">Belongs to the fatty acid desaturase type 1 family.</text>
</comment>
<dbReference type="PANTHER" id="PTHR11351:SF31">
    <property type="entry name" value="DESATURASE 1, ISOFORM A-RELATED"/>
    <property type="match status" value="1"/>
</dbReference>
<comment type="cofactor">
    <cofactor evidence="13">
        <name>Fe(2+)</name>
        <dbReference type="ChEBI" id="CHEBI:29033"/>
    </cofactor>
</comment>
<evidence type="ECO:0000256" key="15">
    <source>
        <dbReference type="SAM" id="Phobius"/>
    </source>
</evidence>
<feature type="region of interest" description="Disordered" evidence="14">
    <location>
        <begin position="331"/>
        <end position="356"/>
    </location>
</feature>
<comment type="domain">
    <text evidence="13">The histidine box domains are involved in binding the catalytic metal ions.</text>
</comment>
<dbReference type="GO" id="GO:0042761">
    <property type="term" value="P:very long-chain fatty acid biosynthetic process"/>
    <property type="evidence" value="ECO:0007669"/>
    <property type="project" value="TreeGrafter"/>
</dbReference>
<keyword evidence="6" id="KW-0276">Fatty acid metabolism</keyword>
<evidence type="ECO:0000256" key="6">
    <source>
        <dbReference type="ARBA" id="ARBA00022832"/>
    </source>
</evidence>
<evidence type="ECO:0000256" key="9">
    <source>
        <dbReference type="ARBA" id="ARBA00023004"/>
    </source>
</evidence>
<sequence>MTGKEVSYSRQWDDLFDEAPLKAPLPRLDTKRCLPSPSMELQAREPGAKLVPFTQDIWVLPKLRNWLFREPWSFYDIVTTGSILGLHLVCLAAPWTFTWPALWWGAALFFACGGLGIDVSFHRQLTHRSFDSPKWLEYLLAFLGTCGLEMDPISWVRHHRFHHRNTDRALDPHSSYEGFFWSHCGWLMHSKVLDARAGDDWIVSDLKGQLFYRVLEYTYPLVAVAQYLALWYYGGWPGVVWAGAVRQVLIACHIWGSRPYNTGDLSSNVWWLALATFGEAWHNNHHAFPSSARHGLEWWEVDVCWWVIRALQAVGLVWDVRLPTVAQKQKLLKKKTNGSKPGSTPVPTNGGKAAPEPRPAVTVALLAACAAAQQAAADHAPAAASNGHGKGQSTEISSSIVLAVPTDYLLDGSGRSKCMDMVDRASEFNVKRLQFVPTLFWVDTGPEDPPPGFDRSCKSADFLSTYYCYNRFNATTVKHFCYDRDNCGGPPQQWEIDRFRDALQKCMQLATSKGHDLSVNLHIDDATQLGGWRNTLNFDPLELYSRVWVTMQGEMGATIFFNSQQWQQVASDLRARMGGNGNVQVGVGINNAKLCGCILVPIVDQREFLAQFPAAFEVVKGEFDLPAIQNFFRNAIDFVSLSAYVPQATIDFQPCDMEGLMSRLDEEFQYYGLTLKQLQADGIEIHWGEFGVGGGTSPTGDKKATTAEEAAYTPFFGMSGPYTREKDPFILYDLAQPSPTAHYLAQGGCQYHVSHVYVWNLESWDVQAIYPISTTSEGSYRDPAIVQIINDHNSGRA</sequence>
<reference evidence="17 18" key="1">
    <citation type="journal article" date="2018" name="Plant J.">
        <title>Genome sequences of Chlorella sorokiniana UTEX 1602 and Micractinium conductrix SAG 241.80: implications to maltose excretion by a green alga.</title>
        <authorList>
            <person name="Arriola M.B."/>
            <person name="Velmurugan N."/>
            <person name="Zhang Y."/>
            <person name="Plunkett M.H."/>
            <person name="Hondzo H."/>
            <person name="Barney B.M."/>
        </authorList>
    </citation>
    <scope>NUCLEOTIDE SEQUENCE [LARGE SCALE GENOMIC DNA]</scope>
    <source>
        <strain evidence="18">UTEX 1602</strain>
    </source>
</reference>
<accession>A0A2P6TJB4</accession>
<keyword evidence="7 15" id="KW-1133">Transmembrane helix</keyword>
<evidence type="ECO:0000256" key="8">
    <source>
        <dbReference type="ARBA" id="ARBA00023002"/>
    </source>
</evidence>
<evidence type="ECO:0000256" key="13">
    <source>
        <dbReference type="RuleBase" id="RU000581"/>
    </source>
</evidence>
<evidence type="ECO:0000256" key="5">
    <source>
        <dbReference type="ARBA" id="ARBA00022692"/>
    </source>
</evidence>
<evidence type="ECO:0000256" key="10">
    <source>
        <dbReference type="ARBA" id="ARBA00023098"/>
    </source>
</evidence>
<feature type="domain" description="Fatty acid desaturase" evidence="16">
    <location>
        <begin position="101"/>
        <end position="310"/>
    </location>
</feature>
<keyword evidence="18" id="KW-1185">Reference proteome</keyword>
<dbReference type="InterPro" id="IPR015876">
    <property type="entry name" value="Acyl-CoA_DS"/>
</dbReference>
<keyword evidence="5 13" id="KW-0812">Transmembrane</keyword>
<keyword evidence="11 15" id="KW-0472">Membrane</keyword>
<keyword evidence="12 13" id="KW-0275">Fatty acid biosynthesis</keyword>
<dbReference type="CDD" id="cd03505">
    <property type="entry name" value="Delta9-FADS-like"/>
    <property type="match status" value="1"/>
</dbReference>
<keyword evidence="8 13" id="KW-0560">Oxidoreductase</keyword>
<evidence type="ECO:0000256" key="7">
    <source>
        <dbReference type="ARBA" id="ARBA00022989"/>
    </source>
</evidence>
<keyword evidence="9" id="KW-0408">Iron</keyword>
<dbReference type="Proteomes" id="UP000239899">
    <property type="component" value="Unassembled WGS sequence"/>
</dbReference>
<evidence type="ECO:0000256" key="11">
    <source>
        <dbReference type="ARBA" id="ARBA00023136"/>
    </source>
</evidence>
<keyword evidence="10" id="KW-0443">Lipid metabolism</keyword>
<dbReference type="PRINTS" id="PR00075">
    <property type="entry name" value="FACDDSATRASE"/>
</dbReference>
<dbReference type="STRING" id="3076.A0A2P6TJB4"/>
<evidence type="ECO:0000256" key="2">
    <source>
        <dbReference type="ARBA" id="ARBA00005189"/>
    </source>
</evidence>
<gene>
    <name evidence="17" type="ORF">C2E21_6877</name>
</gene>
<comment type="subcellular location">
    <subcellularLocation>
        <location evidence="1">Membrane</location>
        <topology evidence="1">Multi-pass membrane protein</topology>
    </subcellularLocation>
</comment>
<dbReference type="GO" id="GO:0005789">
    <property type="term" value="C:endoplasmic reticulum membrane"/>
    <property type="evidence" value="ECO:0007669"/>
    <property type="project" value="TreeGrafter"/>
</dbReference>
<keyword evidence="4 13" id="KW-0444">Lipid biosynthesis</keyword>
<evidence type="ECO:0000313" key="17">
    <source>
        <dbReference type="EMBL" id="PRW39302.1"/>
    </source>
</evidence>
<proteinExistence type="inferred from homology"/>
<dbReference type="OrthoDB" id="512100at2759"/>
<feature type="compositionally biased region" description="Polar residues" evidence="14">
    <location>
        <begin position="338"/>
        <end position="347"/>
    </location>
</feature>
<organism evidence="17 18">
    <name type="scientific">Chlorella sorokiniana</name>
    <name type="common">Freshwater green alga</name>
    <dbReference type="NCBI Taxonomy" id="3076"/>
    <lineage>
        <taxon>Eukaryota</taxon>
        <taxon>Viridiplantae</taxon>
        <taxon>Chlorophyta</taxon>
        <taxon>core chlorophytes</taxon>
        <taxon>Trebouxiophyceae</taxon>
        <taxon>Chlorellales</taxon>
        <taxon>Chlorellaceae</taxon>
        <taxon>Chlorella clade</taxon>
        <taxon>Chlorella</taxon>
    </lineage>
</organism>